<dbReference type="InterPro" id="IPR058524">
    <property type="entry name" value="DUF8211"/>
</dbReference>
<reference evidence="2 3" key="1">
    <citation type="submission" date="2017-10" db="EMBL/GenBank/DDBJ databases">
        <title>Extensive intraspecific genome diversity in a model arbuscular mycorrhizal fungus.</title>
        <authorList>
            <person name="Chen E.C.H."/>
            <person name="Morin E."/>
            <person name="Baudet D."/>
            <person name="Noel J."/>
            <person name="Ndikumana S."/>
            <person name="Charron P."/>
            <person name="St-Onge C."/>
            <person name="Giorgi J."/>
            <person name="Grigoriev I.V."/>
            <person name="Roux C."/>
            <person name="Martin F.M."/>
            <person name="Corradi N."/>
        </authorList>
    </citation>
    <scope>NUCLEOTIDE SEQUENCE [LARGE SCALE GENOMIC DNA]</scope>
    <source>
        <strain evidence="2 3">A1</strain>
    </source>
</reference>
<comment type="caution">
    <text evidence="2">The sequence shown here is derived from an EMBL/GenBank/DDBJ whole genome shotgun (WGS) entry which is preliminary data.</text>
</comment>
<evidence type="ECO:0000259" key="1">
    <source>
        <dbReference type="Pfam" id="PF26638"/>
    </source>
</evidence>
<proteinExistence type="predicted"/>
<dbReference type="Pfam" id="PF26638">
    <property type="entry name" value="DUF8211"/>
    <property type="match status" value="1"/>
</dbReference>
<gene>
    <name evidence="2" type="ORF">RhiirA1_469759</name>
</gene>
<dbReference type="EMBL" id="LLXH01001376">
    <property type="protein sequence ID" value="PKC59234.1"/>
    <property type="molecule type" value="Genomic_DNA"/>
</dbReference>
<dbReference type="VEuPathDB" id="FungiDB:RhiirA1_469759"/>
<evidence type="ECO:0000313" key="2">
    <source>
        <dbReference type="EMBL" id="PKC59234.1"/>
    </source>
</evidence>
<feature type="domain" description="DUF8211" evidence="1">
    <location>
        <begin position="74"/>
        <end position="138"/>
    </location>
</feature>
<protein>
    <recommendedName>
        <fullName evidence="1">DUF8211 domain-containing protein</fullName>
    </recommendedName>
</protein>
<evidence type="ECO:0000313" key="3">
    <source>
        <dbReference type="Proteomes" id="UP000232688"/>
    </source>
</evidence>
<name>A0A2N0R7E2_9GLOM</name>
<organism evidence="2 3">
    <name type="scientific">Rhizophagus irregularis</name>
    <dbReference type="NCBI Taxonomy" id="588596"/>
    <lineage>
        <taxon>Eukaryota</taxon>
        <taxon>Fungi</taxon>
        <taxon>Fungi incertae sedis</taxon>
        <taxon>Mucoromycota</taxon>
        <taxon>Glomeromycotina</taxon>
        <taxon>Glomeromycetes</taxon>
        <taxon>Glomerales</taxon>
        <taxon>Glomeraceae</taxon>
        <taxon>Rhizophagus</taxon>
    </lineage>
</organism>
<sequence>MSFKHHACTIIHHKKLTLYFTSKDNNIPDASTCKNFKDFHATRLYNRWAKTKIHNNFSNRLGISFTTSYHAYNIRKRQEARLNASIRHTFHNANLRVDAPMDDKLRAARCHTLLFQENQQFTKPIRHLHYKKKFIVPSKIVAPDDLKDVIGSVVSPTISDDILPPVLDNYDNVPAHYLLLILDKPFMKAAYIINLIPKELENII</sequence>
<reference evidence="2 3" key="2">
    <citation type="submission" date="2017-10" db="EMBL/GenBank/DDBJ databases">
        <title>Genome analyses suggest a sexual origin of heterokaryosis in a supposedly ancient asexual fungus.</title>
        <authorList>
            <person name="Corradi N."/>
            <person name="Sedzielewska K."/>
            <person name="Noel J."/>
            <person name="Charron P."/>
            <person name="Farinelli L."/>
            <person name="Marton T."/>
            <person name="Kruger M."/>
            <person name="Pelin A."/>
            <person name="Brachmann A."/>
            <person name="Corradi N."/>
        </authorList>
    </citation>
    <scope>NUCLEOTIDE SEQUENCE [LARGE SCALE GENOMIC DNA]</scope>
    <source>
        <strain evidence="2 3">A1</strain>
    </source>
</reference>
<dbReference type="Proteomes" id="UP000232688">
    <property type="component" value="Unassembled WGS sequence"/>
</dbReference>
<dbReference type="AlphaFoldDB" id="A0A2N0R7E2"/>
<accession>A0A2N0R7E2</accession>
<dbReference type="VEuPathDB" id="FungiDB:FUN_003176"/>